<sequence>MDFSDIASYCWFDGCHLKEPYGGMLLSAVALDGNNSIFPLAIVLVECENKETCSWFFHFFEDYFGPFDNQLPLIFMSDRQKGLNLAYEELMPYADARYYCRHIQSNFKLSFSGLLLNNYFWQAAKSFDATGHKEAMEKIKEINIEVWKYLTKIPLTTWARHSFSSAIKCDYVTNNFIKSFNAWVGDLRGLPILTLLEGLMRKFMKKLYKRFHKSCTYTSVVPPKIVEKLEEIATQS</sequence>
<dbReference type="GeneID" id="113739059"/>
<evidence type="ECO:0000313" key="3">
    <source>
        <dbReference type="RefSeq" id="XP_027122106.1"/>
    </source>
</evidence>
<dbReference type="Pfam" id="PF10551">
    <property type="entry name" value="MULE"/>
    <property type="match status" value="1"/>
</dbReference>
<name>A0A6P6X598_COFAR</name>
<protein>
    <recommendedName>
        <fullName evidence="1">MULE transposase domain-containing protein</fullName>
    </recommendedName>
</protein>
<dbReference type="PANTHER" id="PTHR31973">
    <property type="entry name" value="POLYPROTEIN, PUTATIVE-RELATED"/>
    <property type="match status" value="1"/>
</dbReference>
<reference evidence="3" key="2">
    <citation type="submission" date="2025-08" db="UniProtKB">
        <authorList>
            <consortium name="RefSeq"/>
        </authorList>
    </citation>
    <scope>IDENTIFICATION</scope>
    <source>
        <tissue evidence="3">Leaves</tissue>
    </source>
</reference>
<gene>
    <name evidence="3" type="primary">LOC113739059</name>
</gene>
<dbReference type="RefSeq" id="XP_027122106.1">
    <property type="nucleotide sequence ID" value="XM_027266305.1"/>
</dbReference>
<keyword evidence="2" id="KW-1185">Reference proteome</keyword>
<organism evidence="2 3">
    <name type="scientific">Coffea arabica</name>
    <name type="common">Arabian coffee</name>
    <dbReference type="NCBI Taxonomy" id="13443"/>
    <lineage>
        <taxon>Eukaryota</taxon>
        <taxon>Viridiplantae</taxon>
        <taxon>Streptophyta</taxon>
        <taxon>Embryophyta</taxon>
        <taxon>Tracheophyta</taxon>
        <taxon>Spermatophyta</taxon>
        <taxon>Magnoliopsida</taxon>
        <taxon>eudicotyledons</taxon>
        <taxon>Gunneridae</taxon>
        <taxon>Pentapetalae</taxon>
        <taxon>asterids</taxon>
        <taxon>lamiids</taxon>
        <taxon>Gentianales</taxon>
        <taxon>Rubiaceae</taxon>
        <taxon>Ixoroideae</taxon>
        <taxon>Gardenieae complex</taxon>
        <taxon>Bertiereae - Coffeeae clade</taxon>
        <taxon>Coffeeae</taxon>
        <taxon>Coffea</taxon>
    </lineage>
</organism>
<evidence type="ECO:0000313" key="2">
    <source>
        <dbReference type="Proteomes" id="UP001652660"/>
    </source>
</evidence>
<feature type="domain" description="MULE transposase" evidence="1">
    <location>
        <begin position="11"/>
        <end position="106"/>
    </location>
</feature>
<dbReference type="InterPro" id="IPR018289">
    <property type="entry name" value="MULE_transposase_dom"/>
</dbReference>
<proteinExistence type="predicted"/>
<dbReference type="AlphaFoldDB" id="A0A6P6X598"/>
<reference evidence="2" key="1">
    <citation type="journal article" date="2025" name="Foods">
        <title>Unveiling the Microbial Signatures of Arabica Coffee Cherries: Insights into Ripeness Specific Diversity, Functional Traits, and Implications for Quality and Safety.</title>
        <authorList>
            <consortium name="RefSeq"/>
            <person name="Tenea G.N."/>
            <person name="Cifuentes V."/>
            <person name="Reyes P."/>
            <person name="Cevallos-Vallejos M."/>
        </authorList>
    </citation>
    <scope>NUCLEOTIDE SEQUENCE [LARGE SCALE GENOMIC DNA]</scope>
</reference>
<accession>A0A6P6X598</accession>
<dbReference type="OrthoDB" id="687700at2759"/>
<dbReference type="Proteomes" id="UP001652660">
    <property type="component" value="Chromosome 4c"/>
</dbReference>
<dbReference type="PANTHER" id="PTHR31973:SF187">
    <property type="entry name" value="MUTATOR TRANSPOSASE MUDRA PROTEIN"/>
    <property type="match status" value="1"/>
</dbReference>
<evidence type="ECO:0000259" key="1">
    <source>
        <dbReference type="Pfam" id="PF10551"/>
    </source>
</evidence>